<organism evidence="12 13">
    <name type="scientific">Actinomadura craniellae</name>
    <dbReference type="NCBI Taxonomy" id="2231787"/>
    <lineage>
        <taxon>Bacteria</taxon>
        <taxon>Bacillati</taxon>
        <taxon>Actinomycetota</taxon>
        <taxon>Actinomycetes</taxon>
        <taxon>Streptosporangiales</taxon>
        <taxon>Thermomonosporaceae</taxon>
        <taxon>Actinomadura</taxon>
    </lineage>
</organism>
<feature type="region of interest" description="Disordered" evidence="9">
    <location>
        <begin position="269"/>
        <end position="305"/>
    </location>
</feature>
<dbReference type="GO" id="GO:0004674">
    <property type="term" value="F:protein serine/threonine kinase activity"/>
    <property type="evidence" value="ECO:0007669"/>
    <property type="project" value="UniProtKB-KW"/>
</dbReference>
<proteinExistence type="predicted"/>
<dbReference type="PANTHER" id="PTHR43289:SF6">
    <property type="entry name" value="SERINE_THREONINE-PROTEIN KINASE NEKL-3"/>
    <property type="match status" value="1"/>
</dbReference>
<dbReference type="InterPro" id="IPR015943">
    <property type="entry name" value="WD40/YVTN_repeat-like_dom_sf"/>
</dbReference>
<feature type="repeat" description="WD" evidence="7">
    <location>
        <begin position="347"/>
        <end position="389"/>
    </location>
</feature>
<sequence length="645" mass="67719">MVAGRYRLVGLLGRGGMGSVWRAHDEALDREVAIKQLTLPEHLGSEKRARLIARVRREARAAAKLKHPGIITVHDQFTDADGHPWIVMEVVDGRSLDDLLKDEGRLPVGEVARIGMQMLDALGAAHAAGITHRDIKPANVLLEGDRVVLTDFGIAAIDGDPSITATGAIMGTPAYMPPEQLDGRPATPASDLWSLGATLYTAAEGRRPFDADNLAALYAGILTRPPAPPVHAGPLTPVLGGLLDKDPTTRATAGRTTMRRLAEIATAPPSALGAGPVLRPGPPRPRTDPAAWPGPAATAPGGLPPRRSRGGLVVALLALLAVAAVVLSAIGIHRLWLAQDPRHIARLGGHTGSVTTAAFSPDGTTLATAGEGEGTVRLWDVRTRKQLGAPLPGRGTVRAIAFSPDGATLATGDDEGVRLWNARTREPVGGPLRHGERIRAAAFSPDGTVLATGDRAGGVRLWDARTRRPAGDPLPGDEEGGSGDMRLAFDPGGATLVIVETRRTRRLDVRTRQLLGAPLTAHDGDDPTLAMALNRRGEVFATGGPHGADLWDPVAGKRVGGPTRGHDGPVLAIAFSHDGKVFATGGDEHQVRLWDVRTRRAIGEPLADHVYDVHALAFSPDGRILAVGEGSNGENAASIRLWSIS</sequence>
<dbReference type="SUPFAM" id="SSF56112">
    <property type="entry name" value="Protein kinase-like (PK-like)"/>
    <property type="match status" value="1"/>
</dbReference>
<dbReference type="InterPro" id="IPR001680">
    <property type="entry name" value="WD40_rpt"/>
</dbReference>
<keyword evidence="10" id="KW-0472">Membrane</keyword>
<evidence type="ECO:0000259" key="11">
    <source>
        <dbReference type="PROSITE" id="PS50011"/>
    </source>
</evidence>
<evidence type="ECO:0000313" key="12">
    <source>
        <dbReference type="EMBL" id="RAY12045.1"/>
    </source>
</evidence>
<evidence type="ECO:0000256" key="5">
    <source>
        <dbReference type="ARBA" id="ARBA00022777"/>
    </source>
</evidence>
<keyword evidence="10" id="KW-0812">Transmembrane</keyword>
<dbReference type="AlphaFoldDB" id="A0A365GYX7"/>
<dbReference type="EMBL" id="QLYX01000015">
    <property type="protein sequence ID" value="RAY12045.1"/>
    <property type="molecule type" value="Genomic_DNA"/>
</dbReference>
<accession>A0A365GYX7</accession>
<keyword evidence="10" id="KW-1133">Transmembrane helix</keyword>
<feature type="compositionally biased region" description="Low complexity" evidence="9">
    <location>
        <begin position="289"/>
        <end position="305"/>
    </location>
</feature>
<dbReference type="CDD" id="cd00200">
    <property type="entry name" value="WD40"/>
    <property type="match status" value="1"/>
</dbReference>
<dbReference type="SMART" id="SM00220">
    <property type="entry name" value="S_TKc"/>
    <property type="match status" value="1"/>
</dbReference>
<dbReference type="GO" id="GO:0005524">
    <property type="term" value="F:ATP binding"/>
    <property type="evidence" value="ECO:0007669"/>
    <property type="project" value="UniProtKB-UniRule"/>
</dbReference>
<dbReference type="Proteomes" id="UP000251891">
    <property type="component" value="Unassembled WGS sequence"/>
</dbReference>
<evidence type="ECO:0000256" key="1">
    <source>
        <dbReference type="ARBA" id="ARBA00012513"/>
    </source>
</evidence>
<evidence type="ECO:0000256" key="9">
    <source>
        <dbReference type="SAM" id="MobiDB-lite"/>
    </source>
</evidence>
<dbReference type="PROSITE" id="PS50011">
    <property type="entry name" value="PROTEIN_KINASE_DOM"/>
    <property type="match status" value="1"/>
</dbReference>
<dbReference type="PANTHER" id="PTHR43289">
    <property type="entry name" value="MITOGEN-ACTIVATED PROTEIN KINASE KINASE KINASE 20-RELATED"/>
    <property type="match status" value="1"/>
</dbReference>
<dbReference type="InterPro" id="IPR036322">
    <property type="entry name" value="WD40_repeat_dom_sf"/>
</dbReference>
<dbReference type="InterPro" id="IPR000719">
    <property type="entry name" value="Prot_kinase_dom"/>
</dbReference>
<evidence type="ECO:0000313" key="13">
    <source>
        <dbReference type="Proteomes" id="UP000251891"/>
    </source>
</evidence>
<evidence type="ECO:0000256" key="8">
    <source>
        <dbReference type="PROSITE-ProRule" id="PRU10141"/>
    </source>
</evidence>
<keyword evidence="2" id="KW-0723">Serine/threonine-protein kinase</keyword>
<keyword evidence="7" id="KW-0853">WD repeat</keyword>
<reference evidence="12 13" key="1">
    <citation type="submission" date="2018-06" db="EMBL/GenBank/DDBJ databases">
        <title>Actinomadura craniellae sp. nov. isolated from marine sponge Craniella sp.</title>
        <authorList>
            <person name="Li L."/>
            <person name="Xu Q.H."/>
            <person name="Lin H.W."/>
            <person name="Lu Y.H."/>
        </authorList>
    </citation>
    <scope>NUCLEOTIDE SEQUENCE [LARGE SCALE GENOMIC DNA]</scope>
    <source>
        <strain evidence="12 13">LHW63021</strain>
    </source>
</reference>
<keyword evidence="13" id="KW-1185">Reference proteome</keyword>
<dbReference type="Gene3D" id="2.130.10.10">
    <property type="entry name" value="YVTN repeat-like/Quinoprotein amine dehydrogenase"/>
    <property type="match status" value="3"/>
</dbReference>
<protein>
    <recommendedName>
        <fullName evidence="1">non-specific serine/threonine protein kinase</fullName>
        <ecNumber evidence="1">2.7.11.1</ecNumber>
    </recommendedName>
</protein>
<keyword evidence="3" id="KW-0808">Transferase</keyword>
<dbReference type="InterPro" id="IPR011009">
    <property type="entry name" value="Kinase-like_dom_sf"/>
</dbReference>
<evidence type="ECO:0000256" key="3">
    <source>
        <dbReference type="ARBA" id="ARBA00022679"/>
    </source>
</evidence>
<name>A0A365GYX7_9ACTN</name>
<dbReference type="Gene3D" id="1.10.510.10">
    <property type="entry name" value="Transferase(Phosphotransferase) domain 1"/>
    <property type="match status" value="1"/>
</dbReference>
<dbReference type="PROSITE" id="PS50294">
    <property type="entry name" value="WD_REPEATS_REGION"/>
    <property type="match status" value="3"/>
</dbReference>
<dbReference type="InterPro" id="IPR008271">
    <property type="entry name" value="Ser/Thr_kinase_AS"/>
</dbReference>
<dbReference type="Gene3D" id="3.30.200.20">
    <property type="entry name" value="Phosphorylase Kinase, domain 1"/>
    <property type="match status" value="1"/>
</dbReference>
<evidence type="ECO:0000256" key="10">
    <source>
        <dbReference type="SAM" id="Phobius"/>
    </source>
</evidence>
<keyword evidence="6 8" id="KW-0067">ATP-binding</keyword>
<comment type="caution">
    <text evidence="12">The sequence shown here is derived from an EMBL/GenBank/DDBJ whole genome shotgun (WGS) entry which is preliminary data.</text>
</comment>
<evidence type="ECO:0000256" key="2">
    <source>
        <dbReference type="ARBA" id="ARBA00022527"/>
    </source>
</evidence>
<evidence type="ECO:0000256" key="6">
    <source>
        <dbReference type="ARBA" id="ARBA00022840"/>
    </source>
</evidence>
<evidence type="ECO:0000256" key="4">
    <source>
        <dbReference type="ARBA" id="ARBA00022741"/>
    </source>
</evidence>
<feature type="binding site" evidence="8">
    <location>
        <position position="35"/>
    </location>
    <ligand>
        <name>ATP</name>
        <dbReference type="ChEBI" id="CHEBI:30616"/>
    </ligand>
</feature>
<feature type="domain" description="Protein kinase" evidence="11">
    <location>
        <begin position="6"/>
        <end position="262"/>
    </location>
</feature>
<dbReference type="PROSITE" id="PS00107">
    <property type="entry name" value="PROTEIN_KINASE_ATP"/>
    <property type="match status" value="1"/>
</dbReference>
<feature type="repeat" description="WD" evidence="7">
    <location>
        <begin position="431"/>
        <end position="472"/>
    </location>
</feature>
<dbReference type="Pfam" id="PF00400">
    <property type="entry name" value="WD40"/>
    <property type="match status" value="5"/>
</dbReference>
<evidence type="ECO:0000256" key="7">
    <source>
        <dbReference type="PROSITE-ProRule" id="PRU00221"/>
    </source>
</evidence>
<dbReference type="InterPro" id="IPR017441">
    <property type="entry name" value="Protein_kinase_ATP_BS"/>
</dbReference>
<dbReference type="EC" id="2.7.11.1" evidence="1"/>
<keyword evidence="4 8" id="KW-0547">Nucleotide-binding</keyword>
<feature type="transmembrane region" description="Helical" evidence="10">
    <location>
        <begin position="312"/>
        <end position="336"/>
    </location>
</feature>
<dbReference type="Pfam" id="PF00069">
    <property type="entry name" value="Pkinase"/>
    <property type="match status" value="1"/>
</dbReference>
<dbReference type="PROSITE" id="PS00108">
    <property type="entry name" value="PROTEIN_KINASE_ST"/>
    <property type="match status" value="1"/>
</dbReference>
<dbReference type="CDD" id="cd14014">
    <property type="entry name" value="STKc_PknB_like"/>
    <property type="match status" value="1"/>
</dbReference>
<dbReference type="SMART" id="SM00320">
    <property type="entry name" value="WD40"/>
    <property type="match status" value="6"/>
</dbReference>
<dbReference type="SUPFAM" id="SSF50978">
    <property type="entry name" value="WD40 repeat-like"/>
    <property type="match status" value="1"/>
</dbReference>
<feature type="repeat" description="WD" evidence="7">
    <location>
        <begin position="563"/>
        <end position="604"/>
    </location>
</feature>
<dbReference type="PROSITE" id="PS50082">
    <property type="entry name" value="WD_REPEATS_2"/>
    <property type="match status" value="3"/>
</dbReference>
<gene>
    <name evidence="12" type="ORF">DPM19_27255</name>
</gene>
<keyword evidence="5" id="KW-0418">Kinase</keyword>